<dbReference type="PRINTS" id="PR00035">
    <property type="entry name" value="HTHGNTR"/>
</dbReference>
<evidence type="ECO:0000256" key="2">
    <source>
        <dbReference type="ARBA" id="ARBA00023125"/>
    </source>
</evidence>
<dbReference type="GO" id="GO:0045892">
    <property type="term" value="P:negative regulation of DNA-templated transcription"/>
    <property type="evidence" value="ECO:0007669"/>
    <property type="project" value="TreeGrafter"/>
</dbReference>
<dbReference type="Proteomes" id="UP000614469">
    <property type="component" value="Unassembled WGS sequence"/>
</dbReference>
<evidence type="ECO:0000313" key="6">
    <source>
        <dbReference type="Proteomes" id="UP000614469"/>
    </source>
</evidence>
<dbReference type="SMART" id="SM00345">
    <property type="entry name" value="HTH_GNTR"/>
    <property type="match status" value="1"/>
</dbReference>
<dbReference type="SUPFAM" id="SSF46785">
    <property type="entry name" value="Winged helix' DNA-binding domain"/>
    <property type="match status" value="1"/>
</dbReference>
<dbReference type="AlphaFoldDB" id="A0A8J6NLR1"/>
<dbReference type="SMART" id="SM00866">
    <property type="entry name" value="UTRA"/>
    <property type="match status" value="1"/>
</dbReference>
<organism evidence="5 6">
    <name type="scientific">Candidatus Desulfolinea nitratireducens</name>
    <dbReference type="NCBI Taxonomy" id="2841698"/>
    <lineage>
        <taxon>Bacteria</taxon>
        <taxon>Bacillati</taxon>
        <taxon>Chloroflexota</taxon>
        <taxon>Anaerolineae</taxon>
        <taxon>Anaerolineales</taxon>
        <taxon>Anaerolineales incertae sedis</taxon>
        <taxon>Candidatus Desulfolinea</taxon>
    </lineage>
</organism>
<dbReference type="InterPro" id="IPR000524">
    <property type="entry name" value="Tscrpt_reg_HTH_GntR"/>
</dbReference>
<dbReference type="GO" id="GO:0003677">
    <property type="term" value="F:DNA binding"/>
    <property type="evidence" value="ECO:0007669"/>
    <property type="project" value="UniProtKB-KW"/>
</dbReference>
<dbReference type="Gene3D" id="3.40.1410.10">
    <property type="entry name" value="Chorismate lyase-like"/>
    <property type="match status" value="1"/>
</dbReference>
<evidence type="ECO:0000259" key="4">
    <source>
        <dbReference type="PROSITE" id="PS50949"/>
    </source>
</evidence>
<dbReference type="InterPro" id="IPR011663">
    <property type="entry name" value="UTRA"/>
</dbReference>
<dbReference type="GO" id="GO:0003700">
    <property type="term" value="F:DNA-binding transcription factor activity"/>
    <property type="evidence" value="ECO:0007669"/>
    <property type="project" value="InterPro"/>
</dbReference>
<dbReference type="Pfam" id="PF00392">
    <property type="entry name" value="GntR"/>
    <property type="match status" value="1"/>
</dbReference>
<dbReference type="InterPro" id="IPR036390">
    <property type="entry name" value="WH_DNA-bd_sf"/>
</dbReference>
<comment type="caution">
    <text evidence="5">The sequence shown here is derived from an EMBL/GenBank/DDBJ whole genome shotgun (WGS) entry which is preliminary data.</text>
</comment>
<sequence>MRVIRSKPISEQVNTIIRERFRDATYAPGFRLPSESELSKEFGVSRATIRTVFAKLAVEGLILRKQGDGTYVNERIQEVNTHLGGLWDFAHLIERSGFEVSIQPLLIKKVAATEDEAHVLAIDAGIELLSMTRLFSANSQPVILAKNLIPASLLLDQNAEIDGHLRIREILKQYFRQEISFVTTEISSALAGENAHILNIRPRTHLLNLKMIFYSKDNKPLTLGKSYLNDDILKLRLVQAWN</sequence>
<feature type="domain" description="HTH gntR-type" evidence="4">
    <location>
        <begin position="7"/>
        <end position="75"/>
    </location>
</feature>
<proteinExistence type="predicted"/>
<keyword evidence="3" id="KW-0804">Transcription</keyword>
<evidence type="ECO:0000256" key="1">
    <source>
        <dbReference type="ARBA" id="ARBA00023015"/>
    </source>
</evidence>
<dbReference type="PANTHER" id="PTHR44846:SF17">
    <property type="entry name" value="GNTR-FAMILY TRANSCRIPTIONAL REGULATOR"/>
    <property type="match status" value="1"/>
</dbReference>
<keyword evidence="2" id="KW-0238">DNA-binding</keyword>
<keyword evidence="1" id="KW-0805">Transcription regulation</keyword>
<dbReference type="InterPro" id="IPR028978">
    <property type="entry name" value="Chorismate_lyase_/UTRA_dom_sf"/>
</dbReference>
<dbReference type="InterPro" id="IPR036388">
    <property type="entry name" value="WH-like_DNA-bd_sf"/>
</dbReference>
<dbReference type="PROSITE" id="PS50949">
    <property type="entry name" value="HTH_GNTR"/>
    <property type="match status" value="1"/>
</dbReference>
<dbReference type="InterPro" id="IPR050679">
    <property type="entry name" value="Bact_HTH_transcr_reg"/>
</dbReference>
<dbReference type="SUPFAM" id="SSF64288">
    <property type="entry name" value="Chorismate lyase-like"/>
    <property type="match status" value="1"/>
</dbReference>
<dbReference type="EMBL" id="JACNJN010000108">
    <property type="protein sequence ID" value="MBC8335395.1"/>
    <property type="molecule type" value="Genomic_DNA"/>
</dbReference>
<dbReference type="PANTHER" id="PTHR44846">
    <property type="entry name" value="MANNOSYL-D-GLYCERATE TRANSPORT/METABOLISM SYSTEM REPRESSOR MNGR-RELATED"/>
    <property type="match status" value="1"/>
</dbReference>
<protein>
    <submittedName>
        <fullName evidence="5">GntR family transcriptional regulator</fullName>
    </submittedName>
</protein>
<gene>
    <name evidence="5" type="ORF">H8E29_09035</name>
</gene>
<accession>A0A8J6NLR1</accession>
<evidence type="ECO:0000256" key="3">
    <source>
        <dbReference type="ARBA" id="ARBA00023163"/>
    </source>
</evidence>
<name>A0A8J6NLR1_9CHLR</name>
<dbReference type="Gene3D" id="1.10.10.10">
    <property type="entry name" value="Winged helix-like DNA-binding domain superfamily/Winged helix DNA-binding domain"/>
    <property type="match status" value="1"/>
</dbReference>
<dbReference type="Pfam" id="PF07702">
    <property type="entry name" value="UTRA"/>
    <property type="match status" value="1"/>
</dbReference>
<dbReference type="CDD" id="cd07377">
    <property type="entry name" value="WHTH_GntR"/>
    <property type="match status" value="1"/>
</dbReference>
<reference evidence="5 6" key="1">
    <citation type="submission" date="2020-08" db="EMBL/GenBank/DDBJ databases">
        <title>Bridging the membrane lipid divide: bacteria of the FCB group superphylum have the potential to synthesize archaeal ether lipids.</title>
        <authorList>
            <person name="Villanueva L."/>
            <person name="Von Meijenfeldt F.A.B."/>
            <person name="Westbye A.B."/>
            <person name="Yadav S."/>
            <person name="Hopmans E.C."/>
            <person name="Dutilh B.E."/>
            <person name="Sinninghe Damste J.S."/>
        </authorList>
    </citation>
    <scope>NUCLEOTIDE SEQUENCE [LARGE SCALE GENOMIC DNA]</scope>
    <source>
        <strain evidence="5">NIOZ-UU36</strain>
    </source>
</reference>
<evidence type="ECO:0000313" key="5">
    <source>
        <dbReference type="EMBL" id="MBC8335395.1"/>
    </source>
</evidence>